<proteinExistence type="inferred from homology"/>
<dbReference type="GO" id="GO:0005829">
    <property type="term" value="C:cytosol"/>
    <property type="evidence" value="ECO:0007669"/>
    <property type="project" value="TreeGrafter"/>
</dbReference>
<organism evidence="8 9">
    <name type="scientific">Martelella lutilitoris</name>
    <dbReference type="NCBI Taxonomy" id="2583532"/>
    <lineage>
        <taxon>Bacteria</taxon>
        <taxon>Pseudomonadati</taxon>
        <taxon>Pseudomonadota</taxon>
        <taxon>Alphaproteobacteria</taxon>
        <taxon>Hyphomicrobiales</taxon>
        <taxon>Aurantimonadaceae</taxon>
        <taxon>Martelella</taxon>
    </lineage>
</organism>
<keyword evidence="5" id="KW-0520">NAD</keyword>
<dbReference type="InterPro" id="IPR013149">
    <property type="entry name" value="ADH-like_C"/>
</dbReference>
<dbReference type="AlphaFoldDB" id="A0A5C4JLN2"/>
<gene>
    <name evidence="8" type="ORF">FF124_18815</name>
</gene>
<reference evidence="8 9" key="1">
    <citation type="submission" date="2019-05" db="EMBL/GenBank/DDBJ databases">
        <authorList>
            <person name="Lee S.D."/>
        </authorList>
    </citation>
    <scope>NUCLEOTIDE SEQUENCE [LARGE SCALE GENOMIC DNA]</scope>
    <source>
        <strain evidence="8 9">GH2-6</strain>
    </source>
</reference>
<comment type="similarity">
    <text evidence="6">Belongs to the zinc-containing alcohol dehydrogenase family.</text>
</comment>
<reference evidence="8 9" key="2">
    <citation type="submission" date="2019-06" db="EMBL/GenBank/DDBJ databases">
        <title>Martelella lutilitoris sp. nov., isolated from a tidal mudflat.</title>
        <authorList>
            <person name="Kim Y.-J."/>
        </authorList>
    </citation>
    <scope>NUCLEOTIDE SEQUENCE [LARGE SCALE GENOMIC DNA]</scope>
    <source>
        <strain evidence="8 9">GH2-6</strain>
    </source>
</reference>
<evidence type="ECO:0000256" key="4">
    <source>
        <dbReference type="ARBA" id="ARBA00023002"/>
    </source>
</evidence>
<dbReference type="PANTHER" id="PTHR43880">
    <property type="entry name" value="ALCOHOL DEHYDROGENASE"/>
    <property type="match status" value="1"/>
</dbReference>
<evidence type="ECO:0000256" key="2">
    <source>
        <dbReference type="ARBA" id="ARBA00022723"/>
    </source>
</evidence>
<keyword evidence="2 6" id="KW-0479">Metal-binding</keyword>
<dbReference type="InterPro" id="IPR020843">
    <property type="entry name" value="ER"/>
</dbReference>
<dbReference type="Pfam" id="PF00107">
    <property type="entry name" value="ADH_zinc_N"/>
    <property type="match status" value="1"/>
</dbReference>
<dbReference type="GO" id="GO:0046294">
    <property type="term" value="P:formaldehyde catabolic process"/>
    <property type="evidence" value="ECO:0007669"/>
    <property type="project" value="TreeGrafter"/>
</dbReference>
<comment type="cofactor">
    <cofactor evidence="1 6">
        <name>Zn(2+)</name>
        <dbReference type="ChEBI" id="CHEBI:29105"/>
    </cofactor>
</comment>
<dbReference type="InterPro" id="IPR011032">
    <property type="entry name" value="GroES-like_sf"/>
</dbReference>
<dbReference type="EMBL" id="VCLB01000011">
    <property type="protein sequence ID" value="TNB46207.1"/>
    <property type="molecule type" value="Genomic_DNA"/>
</dbReference>
<dbReference type="InterPro" id="IPR013154">
    <property type="entry name" value="ADH-like_N"/>
</dbReference>
<comment type="caution">
    <text evidence="8">The sequence shown here is derived from an EMBL/GenBank/DDBJ whole genome shotgun (WGS) entry which is preliminary data.</text>
</comment>
<name>A0A5C4JLN2_9HYPH</name>
<keyword evidence="3 6" id="KW-0862">Zinc</keyword>
<evidence type="ECO:0000259" key="7">
    <source>
        <dbReference type="SMART" id="SM00829"/>
    </source>
</evidence>
<accession>A0A5C4JLN2</accession>
<dbReference type="Proteomes" id="UP000307874">
    <property type="component" value="Unassembled WGS sequence"/>
</dbReference>
<evidence type="ECO:0000256" key="3">
    <source>
        <dbReference type="ARBA" id="ARBA00022833"/>
    </source>
</evidence>
<dbReference type="Pfam" id="PF08240">
    <property type="entry name" value="ADH_N"/>
    <property type="match status" value="1"/>
</dbReference>
<evidence type="ECO:0000256" key="5">
    <source>
        <dbReference type="ARBA" id="ARBA00023027"/>
    </source>
</evidence>
<dbReference type="CDD" id="cd08278">
    <property type="entry name" value="benzyl_alcohol_DH"/>
    <property type="match status" value="1"/>
</dbReference>
<dbReference type="PANTHER" id="PTHR43880:SF12">
    <property type="entry name" value="ALCOHOL DEHYDROGENASE CLASS-3"/>
    <property type="match status" value="1"/>
</dbReference>
<evidence type="ECO:0000313" key="8">
    <source>
        <dbReference type="EMBL" id="TNB46207.1"/>
    </source>
</evidence>
<dbReference type="SUPFAM" id="SSF51735">
    <property type="entry name" value="NAD(P)-binding Rossmann-fold domains"/>
    <property type="match status" value="1"/>
</dbReference>
<evidence type="ECO:0000256" key="6">
    <source>
        <dbReference type="RuleBase" id="RU361277"/>
    </source>
</evidence>
<evidence type="ECO:0000256" key="1">
    <source>
        <dbReference type="ARBA" id="ARBA00001947"/>
    </source>
</evidence>
<dbReference type="InterPro" id="IPR036291">
    <property type="entry name" value="NAD(P)-bd_dom_sf"/>
</dbReference>
<dbReference type="SUPFAM" id="SSF50129">
    <property type="entry name" value="GroES-like"/>
    <property type="match status" value="1"/>
</dbReference>
<dbReference type="InterPro" id="IPR002328">
    <property type="entry name" value="ADH_Zn_CS"/>
</dbReference>
<dbReference type="GO" id="GO:0051903">
    <property type="term" value="F:S-(hydroxymethyl)glutathione dehydrogenase [NAD(P)+] activity"/>
    <property type="evidence" value="ECO:0007669"/>
    <property type="project" value="TreeGrafter"/>
</dbReference>
<dbReference type="OrthoDB" id="9770544at2"/>
<feature type="domain" description="Enoyl reductase (ER)" evidence="7">
    <location>
        <begin position="12"/>
        <end position="363"/>
    </location>
</feature>
<dbReference type="FunFam" id="3.40.50.720:FF:000003">
    <property type="entry name" value="S-(hydroxymethyl)glutathione dehydrogenase"/>
    <property type="match status" value="1"/>
</dbReference>
<evidence type="ECO:0000313" key="9">
    <source>
        <dbReference type="Proteomes" id="UP000307874"/>
    </source>
</evidence>
<dbReference type="SMART" id="SM00829">
    <property type="entry name" value="PKS_ER"/>
    <property type="match status" value="1"/>
</dbReference>
<keyword evidence="4" id="KW-0560">Oxidoreductase</keyword>
<protein>
    <submittedName>
        <fullName evidence="8">NAD(P)-dependent alcohol dehydrogenase</fullName>
    </submittedName>
</protein>
<keyword evidence="9" id="KW-1185">Reference proteome</keyword>
<dbReference type="GO" id="GO:0008270">
    <property type="term" value="F:zinc ion binding"/>
    <property type="evidence" value="ECO:0007669"/>
    <property type="project" value="InterPro"/>
</dbReference>
<sequence length="375" mass="39676">MRIQAAVAREPGTLVYETLDLDSPRDNEILVRVVATGICHTDLSAIGQLLPARLPMVPGHEGAGVVEAVGAGVTKVVPGDHVVMTYDYCGDCRACDDHDHTYCHHAVERCFLGDRPDGSATLHDAERKVVHGSFFGQSSLATYALCYDRNVVKVRKDAPLALLGPLACGIQTGAGAVLNALDVNANTDFAVFGAGAVGLSAVMAAHVAGAPIIIAVDISDDRLEMARALGATHVFNSKNGDPVAFIRSVTDGGVLRSLDTSGVPTVMQQALAATAPRGVCGWLAGVDPALEVPVNPTFLLAGRSVKGIIEGESHDAQAFISRLIDLYMDGRFPFDKLCRFYEMDQLAEALDDSRSGRTIKPIVRFGDISGRGIDQ</sequence>
<dbReference type="Gene3D" id="3.90.180.10">
    <property type="entry name" value="Medium-chain alcohol dehydrogenases, catalytic domain"/>
    <property type="match status" value="1"/>
</dbReference>
<dbReference type="RefSeq" id="WP_138750024.1">
    <property type="nucleotide sequence ID" value="NZ_VCLB01000011.1"/>
</dbReference>
<dbReference type="Gene3D" id="3.40.50.720">
    <property type="entry name" value="NAD(P)-binding Rossmann-like Domain"/>
    <property type="match status" value="1"/>
</dbReference>
<dbReference type="PROSITE" id="PS00059">
    <property type="entry name" value="ADH_ZINC"/>
    <property type="match status" value="1"/>
</dbReference>